<name>A0A9X3ISJ7_9GAMM</name>
<dbReference type="PANTHER" id="PTHR38761:SF1">
    <property type="entry name" value="GLUTAMATE--CYSTEINE LIGASE"/>
    <property type="match status" value="1"/>
</dbReference>
<dbReference type="InterPro" id="IPR007370">
    <property type="entry name" value="Glu_cys_ligase"/>
</dbReference>
<reference evidence="11" key="1">
    <citation type="submission" date="2022-11" db="EMBL/GenBank/DDBJ databases">
        <title>Parathalassolutuus dongxingensis gen. nov., sp. nov., a novel member of family Oceanospirillaceae isolated from a coastal shrimp pond in Guangxi, China.</title>
        <authorList>
            <person name="Chen H."/>
        </authorList>
    </citation>
    <scope>NUCLEOTIDE SEQUENCE</scope>
    <source>
        <strain evidence="11">G-43</strain>
    </source>
</reference>
<dbReference type="Proteomes" id="UP001150830">
    <property type="component" value="Unassembled WGS sequence"/>
</dbReference>
<dbReference type="HAMAP" id="MF_00578">
    <property type="entry name" value="Glu_cys_ligase"/>
    <property type="match status" value="1"/>
</dbReference>
<comment type="pathway">
    <text evidence="1 8 9">Sulfur metabolism; glutathione biosynthesis; glutathione from L-cysteine and L-glutamate: step 1/2.</text>
</comment>
<dbReference type="GO" id="GO:0046872">
    <property type="term" value="F:metal ion binding"/>
    <property type="evidence" value="ECO:0007669"/>
    <property type="project" value="TreeGrafter"/>
</dbReference>
<dbReference type="GO" id="GO:0006750">
    <property type="term" value="P:glutathione biosynthetic process"/>
    <property type="evidence" value="ECO:0007669"/>
    <property type="project" value="UniProtKB-UniRule"/>
</dbReference>
<evidence type="ECO:0000256" key="7">
    <source>
        <dbReference type="ARBA" id="ARBA00048819"/>
    </source>
</evidence>
<keyword evidence="5 8" id="KW-0547">Nucleotide-binding</keyword>
<comment type="similarity">
    <text evidence="2 8">Belongs to the glutamate--cysteine ligase type 1 family. Type 1 subfamily.</text>
</comment>
<sequence length="531" mass="59535">MAIHSSSAAPSYADLLALLGQADNLPLLANLQRGIEKEALRCTPQGVISQTAHPHGLGSALTHPGITTDYSEALLEFITPVFSSGQEAVAWLDVAHRFAYSQMPEELIWPASMPCILQGEMSVPIADYGSSHLGQLKHIYRHGLWHRYGRVMQCIAGIHYNFSIPSALWPVLQQQLDPQQTQSLQDFISDRYFGLIRNFRRYSWLLIYLFGASPAVCSSFLEGRPHQLQTLNKDTLFSPFATSLRMSDLGYQNNAQSGLKVCHNSVANYVETLGQAVRGSIPAYEAIGVQDENGQYKQLNTSLLQIENEYYSDIRPKRIARHGEKPLEALGRYGVEYIEVRCTDINPFLPVGIDVPQTAFMDLFLCYCLLKPSANIENDEFDRLQANLKATVMRGREPGLELHDGERSRTLQDWGMALLAEMDDLAGMLDRANHSSFHRDSLGQQRLKLADSSRTPSAQVLRALTEGQLEFSELTLQQAQTHRKTLSEPLGAAVMERWTELARQSLEQQAMMEANSHGSFADYLAEYLKRD</sequence>
<evidence type="ECO:0000256" key="3">
    <source>
        <dbReference type="ARBA" id="ARBA00022598"/>
    </source>
</evidence>
<comment type="caution">
    <text evidence="11">The sequence shown here is derived from an EMBL/GenBank/DDBJ whole genome shotgun (WGS) entry which is preliminary data.</text>
</comment>
<dbReference type="EC" id="6.3.2.2" evidence="8"/>
<evidence type="ECO:0000313" key="11">
    <source>
        <dbReference type="EMBL" id="MCY0964959.1"/>
    </source>
</evidence>
<evidence type="ECO:0000256" key="5">
    <source>
        <dbReference type="ARBA" id="ARBA00022741"/>
    </source>
</evidence>
<keyword evidence="12" id="KW-1185">Reference proteome</keyword>
<evidence type="ECO:0000256" key="4">
    <source>
        <dbReference type="ARBA" id="ARBA00022684"/>
    </source>
</evidence>
<dbReference type="InterPro" id="IPR006334">
    <property type="entry name" value="Glut_cys_ligase"/>
</dbReference>
<dbReference type="EMBL" id="JAPNOA010000020">
    <property type="protein sequence ID" value="MCY0964959.1"/>
    <property type="molecule type" value="Genomic_DNA"/>
</dbReference>
<keyword evidence="3 8" id="KW-0436">Ligase</keyword>
<dbReference type="SUPFAM" id="SSF55931">
    <property type="entry name" value="Glutamine synthetase/guanido kinase"/>
    <property type="match status" value="1"/>
</dbReference>
<dbReference type="GO" id="GO:0004357">
    <property type="term" value="F:glutamate-cysteine ligase activity"/>
    <property type="evidence" value="ECO:0007669"/>
    <property type="project" value="UniProtKB-UniRule"/>
</dbReference>
<dbReference type="GO" id="GO:0005524">
    <property type="term" value="F:ATP binding"/>
    <property type="evidence" value="ECO:0007669"/>
    <property type="project" value="UniProtKB-KW"/>
</dbReference>
<evidence type="ECO:0000256" key="8">
    <source>
        <dbReference type="HAMAP-Rule" id="MF_00578"/>
    </source>
</evidence>
<keyword evidence="4 8" id="KW-0317">Glutathione biosynthesis</keyword>
<comment type="catalytic activity">
    <reaction evidence="7 8 9">
        <text>L-cysteine + L-glutamate + ATP = gamma-L-glutamyl-L-cysteine + ADP + phosphate + H(+)</text>
        <dbReference type="Rhea" id="RHEA:13285"/>
        <dbReference type="ChEBI" id="CHEBI:15378"/>
        <dbReference type="ChEBI" id="CHEBI:29985"/>
        <dbReference type="ChEBI" id="CHEBI:30616"/>
        <dbReference type="ChEBI" id="CHEBI:35235"/>
        <dbReference type="ChEBI" id="CHEBI:43474"/>
        <dbReference type="ChEBI" id="CHEBI:58173"/>
        <dbReference type="ChEBI" id="CHEBI:456216"/>
        <dbReference type="EC" id="6.3.2.2"/>
    </reaction>
</comment>
<evidence type="ECO:0000256" key="1">
    <source>
        <dbReference type="ARBA" id="ARBA00005006"/>
    </source>
</evidence>
<evidence type="ECO:0000313" key="12">
    <source>
        <dbReference type="Proteomes" id="UP001150830"/>
    </source>
</evidence>
<accession>A0A9X3ISJ7</accession>
<keyword evidence="6 8" id="KW-0067">ATP-binding</keyword>
<dbReference type="Gene3D" id="3.30.590.20">
    <property type="match status" value="1"/>
</dbReference>
<dbReference type="Pfam" id="PF04262">
    <property type="entry name" value="Glu_cys_ligase"/>
    <property type="match status" value="1"/>
</dbReference>
<feature type="domain" description="Glutamate--cysteine ligase" evidence="10">
    <location>
        <begin position="17"/>
        <end position="389"/>
    </location>
</feature>
<organism evidence="11 12">
    <name type="scientific">Parathalassolituus penaei</name>
    <dbReference type="NCBI Taxonomy" id="2997323"/>
    <lineage>
        <taxon>Bacteria</taxon>
        <taxon>Pseudomonadati</taxon>
        <taxon>Pseudomonadota</taxon>
        <taxon>Gammaproteobacteria</taxon>
        <taxon>Oceanospirillales</taxon>
        <taxon>Oceanospirillaceae</taxon>
        <taxon>Parathalassolituus</taxon>
    </lineage>
</organism>
<protein>
    <recommendedName>
        <fullName evidence="8">Glutamate--cysteine ligase</fullName>
        <ecNumber evidence="8">6.3.2.2</ecNumber>
    </recommendedName>
    <alternativeName>
        <fullName evidence="8">Gamma-ECS</fullName>
        <shortName evidence="8">GCS</shortName>
    </alternativeName>
    <alternativeName>
        <fullName evidence="8">Gamma-glutamylcysteine synthetase</fullName>
    </alternativeName>
</protein>
<evidence type="ECO:0000256" key="2">
    <source>
        <dbReference type="ARBA" id="ARBA00008772"/>
    </source>
</evidence>
<dbReference type="NCBIfam" id="TIGR01434">
    <property type="entry name" value="glu_cys_ligase"/>
    <property type="match status" value="1"/>
</dbReference>
<evidence type="ECO:0000256" key="9">
    <source>
        <dbReference type="RuleBase" id="RU004391"/>
    </source>
</evidence>
<evidence type="ECO:0000256" key="6">
    <source>
        <dbReference type="ARBA" id="ARBA00022840"/>
    </source>
</evidence>
<dbReference type="AlphaFoldDB" id="A0A9X3ISJ7"/>
<dbReference type="PANTHER" id="PTHR38761">
    <property type="entry name" value="GLUTAMATE--CYSTEINE LIGASE"/>
    <property type="match status" value="1"/>
</dbReference>
<proteinExistence type="inferred from homology"/>
<dbReference type="InterPro" id="IPR014746">
    <property type="entry name" value="Gln_synth/guanido_kin_cat_dom"/>
</dbReference>
<evidence type="ECO:0000259" key="10">
    <source>
        <dbReference type="Pfam" id="PF04262"/>
    </source>
</evidence>
<gene>
    <name evidence="8 11" type="primary">gshA</name>
    <name evidence="11" type="ORF">OUO13_07150</name>
</gene>
<dbReference type="GO" id="GO:0005829">
    <property type="term" value="C:cytosol"/>
    <property type="evidence" value="ECO:0007669"/>
    <property type="project" value="TreeGrafter"/>
</dbReference>
<dbReference type="RefSeq" id="WP_283173177.1">
    <property type="nucleotide sequence ID" value="NZ_JAPNOA010000020.1"/>
</dbReference>